<keyword evidence="6 9" id="KW-1133">Transmembrane helix</keyword>
<comment type="caution">
    <text evidence="10">The sequence shown here is derived from an EMBL/GenBank/DDBJ whole genome shotgun (WGS) entry which is preliminary data.</text>
</comment>
<accession>A0A1J7CBB7</accession>
<dbReference type="GO" id="GO:0055085">
    <property type="term" value="P:transmembrane transport"/>
    <property type="evidence" value="ECO:0007669"/>
    <property type="project" value="TreeGrafter"/>
</dbReference>
<feature type="transmembrane region" description="Helical" evidence="9">
    <location>
        <begin position="133"/>
        <end position="155"/>
    </location>
</feature>
<keyword evidence="11" id="KW-1185">Reference proteome</keyword>
<evidence type="ECO:0000256" key="8">
    <source>
        <dbReference type="SAM" id="MobiDB-lite"/>
    </source>
</evidence>
<feature type="compositionally biased region" description="Pro residues" evidence="8">
    <location>
        <begin position="77"/>
        <end position="92"/>
    </location>
</feature>
<feature type="transmembrane region" description="Helical" evidence="9">
    <location>
        <begin position="331"/>
        <end position="351"/>
    </location>
</feature>
<dbReference type="PANTHER" id="PTHR21716:SF53">
    <property type="entry name" value="PERMEASE PERM-RELATED"/>
    <property type="match status" value="1"/>
</dbReference>
<evidence type="ECO:0000313" key="11">
    <source>
        <dbReference type="Proteomes" id="UP000243342"/>
    </source>
</evidence>
<dbReference type="InterPro" id="IPR002549">
    <property type="entry name" value="AI-2E-like"/>
</dbReference>
<feature type="transmembrane region" description="Helical" evidence="9">
    <location>
        <begin position="162"/>
        <end position="184"/>
    </location>
</feature>
<comment type="subcellular location">
    <subcellularLocation>
        <location evidence="1">Cell membrane</location>
        <topology evidence="1">Multi-pass membrane protein</topology>
    </subcellularLocation>
</comment>
<keyword evidence="7 9" id="KW-0472">Membrane</keyword>
<feature type="transmembrane region" description="Helical" evidence="9">
    <location>
        <begin position="247"/>
        <end position="269"/>
    </location>
</feature>
<keyword evidence="5 9" id="KW-0812">Transmembrane</keyword>
<comment type="similarity">
    <text evidence="2">Belongs to the autoinducer-2 exporter (AI-2E) (TC 2.A.86) family.</text>
</comment>
<protein>
    <submittedName>
        <fullName evidence="10">AI-2E family transporter</fullName>
    </submittedName>
</protein>
<dbReference type="AlphaFoldDB" id="A0A1J7CBB7"/>
<dbReference type="Pfam" id="PF01594">
    <property type="entry name" value="AI-2E_transport"/>
    <property type="match status" value="1"/>
</dbReference>
<evidence type="ECO:0000256" key="9">
    <source>
        <dbReference type="SAM" id="Phobius"/>
    </source>
</evidence>
<feature type="region of interest" description="Disordered" evidence="8">
    <location>
        <begin position="450"/>
        <end position="479"/>
    </location>
</feature>
<dbReference type="PANTHER" id="PTHR21716">
    <property type="entry name" value="TRANSMEMBRANE PROTEIN"/>
    <property type="match status" value="1"/>
</dbReference>
<evidence type="ECO:0000256" key="2">
    <source>
        <dbReference type="ARBA" id="ARBA00009773"/>
    </source>
</evidence>
<feature type="transmembrane region" description="Helical" evidence="9">
    <location>
        <begin position="109"/>
        <end position="127"/>
    </location>
</feature>
<feature type="region of interest" description="Disordered" evidence="8">
    <location>
        <begin position="1"/>
        <end position="93"/>
    </location>
</feature>
<feature type="transmembrane region" description="Helical" evidence="9">
    <location>
        <begin position="358"/>
        <end position="382"/>
    </location>
</feature>
<evidence type="ECO:0000256" key="3">
    <source>
        <dbReference type="ARBA" id="ARBA00022448"/>
    </source>
</evidence>
<evidence type="ECO:0000256" key="5">
    <source>
        <dbReference type="ARBA" id="ARBA00022692"/>
    </source>
</evidence>
<organism evidence="10 11">
    <name type="scientific">Mangrovactinospora gilvigrisea</name>
    <dbReference type="NCBI Taxonomy" id="1428644"/>
    <lineage>
        <taxon>Bacteria</taxon>
        <taxon>Bacillati</taxon>
        <taxon>Actinomycetota</taxon>
        <taxon>Actinomycetes</taxon>
        <taxon>Kitasatosporales</taxon>
        <taxon>Streptomycetaceae</taxon>
        <taxon>Mangrovactinospora</taxon>
    </lineage>
</organism>
<dbReference type="EMBL" id="MLCF01000011">
    <property type="protein sequence ID" value="OIV38808.1"/>
    <property type="molecule type" value="Genomic_DNA"/>
</dbReference>
<evidence type="ECO:0000256" key="4">
    <source>
        <dbReference type="ARBA" id="ARBA00022475"/>
    </source>
</evidence>
<evidence type="ECO:0000313" key="10">
    <source>
        <dbReference type="EMBL" id="OIV38808.1"/>
    </source>
</evidence>
<name>A0A1J7CBB7_9ACTN</name>
<evidence type="ECO:0000256" key="1">
    <source>
        <dbReference type="ARBA" id="ARBA00004651"/>
    </source>
</evidence>
<evidence type="ECO:0000256" key="6">
    <source>
        <dbReference type="ARBA" id="ARBA00022989"/>
    </source>
</evidence>
<keyword evidence="4" id="KW-1003">Cell membrane</keyword>
<feature type="compositionally biased region" description="Gly residues" evidence="8">
    <location>
        <begin position="64"/>
        <end position="76"/>
    </location>
</feature>
<proteinExistence type="inferred from homology"/>
<reference evidence="10 11" key="1">
    <citation type="submission" date="2016-10" db="EMBL/GenBank/DDBJ databases">
        <title>Genome sequence of Streptomyces gilvigriseus MUSC 26.</title>
        <authorList>
            <person name="Lee L.-H."/>
            <person name="Ser H.-L."/>
        </authorList>
    </citation>
    <scope>NUCLEOTIDE SEQUENCE [LARGE SCALE GENOMIC DNA]</scope>
    <source>
        <strain evidence="10 11">MUSC 26</strain>
    </source>
</reference>
<sequence length="479" mass="49067">MATALEKQQAGEPNEEAAGYPPLPDRGPDDGPRGAGGRDGAGDAVDVTSRQSAHRADGPASGPPYGGDAGRSGGDAGPPPAYPPRPSGPAPVPSAASAVPWGLRVTAEVAWRLVVVAAAVYVVLIVIGSLKLVVLAFAASLLMAALLQPTVAWLRRHGMPRALAAALTFIAGLAALGLIGWFVYWQVSENIDELTGKMQDALGQMRTWASHGPLHLSDKQITDITKSLSNALGTNTEKLTSAGVTGVTVIIEVLSGVALAAFSTFFLIYDGERIWNWLLKLFPPIARGPVAGAGPRAWSTLTNYIRGTVVIAFIDAVSIGIGIALLGVPLAIPLTVVVFLGAFVPLIGALVSGALAVAVGLVTHGVVTALLVLAVLIAVQQIEGHLLQPLILGRAVKVHPLAVVMAVASGSLLAGIGGAVVAVPLVAVLNTVVSYLMRYRKLKVAAASGGGATTGAEAERVAGPTLEQAEREAEEDEPQ</sequence>
<feature type="transmembrane region" description="Helical" evidence="9">
    <location>
        <begin position="402"/>
        <end position="433"/>
    </location>
</feature>
<dbReference type="GO" id="GO:0005886">
    <property type="term" value="C:plasma membrane"/>
    <property type="evidence" value="ECO:0007669"/>
    <property type="project" value="UniProtKB-SubCell"/>
</dbReference>
<evidence type="ECO:0000256" key="7">
    <source>
        <dbReference type="ARBA" id="ARBA00023136"/>
    </source>
</evidence>
<keyword evidence="3" id="KW-0813">Transport</keyword>
<dbReference type="Proteomes" id="UP000243342">
    <property type="component" value="Unassembled WGS sequence"/>
</dbReference>
<gene>
    <name evidence="10" type="ORF">BIV57_03435</name>
</gene>
<dbReference type="STRING" id="1428644.BIV57_03435"/>
<feature type="transmembrane region" description="Helical" evidence="9">
    <location>
        <begin position="304"/>
        <end position="325"/>
    </location>
</feature>